<dbReference type="AlphaFoldDB" id="A0A6J2XA78"/>
<evidence type="ECO:0000313" key="20">
    <source>
        <dbReference type="RefSeq" id="XP_030748138.1"/>
    </source>
</evidence>
<dbReference type="Pfam" id="PF12548">
    <property type="entry name" value="DUF3740"/>
    <property type="match status" value="1"/>
</dbReference>
<dbReference type="GeneID" id="115876481"/>
<sequence>MPSVTLKTITTKAFCLLLLATYTSCDNNIHKHQKPSRSQDHHHLPLVMRNGKKPNIVLFLTDDQDVELGSLNFMPKTLRSIRDHGAEFRHAYVTTPMCCPSRSSILTGMYVHNHQVYTNNDNCSSTQWQATHEKRSFATYLSNAGYRTGYFGKYLNKYNGTYIPPGWREWGGLIMNSKYYNYSINMNGKKIKHGFEYDKDYYTDLIANDSITFLRNSKKQFPNKPLMLTMAFPAPHGPEDSAPQYSSLFFNISTHHTPSYDHAPNPDKQWILQVTKKMEPVHRQFTDLLMTKRLQTLQSVDTAVEQVVNELKQLGELDNTYIIYTSDHGYHLGQFGLIKGKSFPFEFDVRVPFLIRGPGITPGSTLNEIVLNIDLAPTFLDMAGVEPPVHMDGHSIMPLFLTPKKKKKIKWPDTFLIESSGRRETPYLDNKQQQSSLLQYSLPLEQIAPKFNVSNMYKAGQINEFSNGSNNTENFENGTNSINSSKIDDFNGEIDMNITTSTTESNEGDIRIKNSVDLPQKAGKCLFDTKLLCRNGLKRNCHINKNKLAKRRCQQNLNHVVPTNREDKKCFCFTSNGLVYRTSSEIDHRSRNGLNHRPFKRTKQYQLADRVLLKKLKRKTRIRLNRGKRNSYLNVSNSVGEFSNRIQDLTELNKSHDNTSQSTETNEVAKILPECTISKGRVNCSNALYQDKRTWQKSRYQIEGEIFSLKQKLENLKEIKKHLKFTKPRTNDYKTDSYNTNIKRTLSNKPYKESPITGHKRTPNSQKENGQENNVFDQQEASKNHNHRHHHDLPSTEGNSSDNKERVNRFDNYKRSLSQQDSNSTHFPSKKHKYRENCYCEDDDEYNMNKTEETMAQQTREDKRRLRKQKRKEEECHIERMTCFEHNNDHWRTEPKWEAGPFCFCMNANNNTYSCLRTINNTHNFLYCEFTTGLITFYNLRIDPFELRNRFSQLKPSEKSYLKDLLKKMVACKGNHNCTEQLDSSNIRF</sequence>
<keyword evidence="9" id="KW-0256">Endoplasmic reticulum</keyword>
<keyword evidence="11" id="KW-0333">Golgi apparatus</keyword>
<dbReference type="RefSeq" id="XP_030748138.1">
    <property type="nucleotide sequence ID" value="XM_030892278.1"/>
</dbReference>
<evidence type="ECO:0000256" key="4">
    <source>
        <dbReference type="ARBA" id="ARBA00004348"/>
    </source>
</evidence>
<keyword evidence="18" id="KW-1185">Reference proteome</keyword>
<evidence type="ECO:0000313" key="18">
    <source>
        <dbReference type="Proteomes" id="UP000504635"/>
    </source>
</evidence>
<dbReference type="GO" id="GO:0005539">
    <property type="term" value="F:glycosaminoglycan binding"/>
    <property type="evidence" value="ECO:0007669"/>
    <property type="project" value="TreeGrafter"/>
</dbReference>
<evidence type="ECO:0000313" key="19">
    <source>
        <dbReference type="RefSeq" id="XP_030748137.1"/>
    </source>
</evidence>
<evidence type="ECO:0000256" key="14">
    <source>
        <dbReference type="SAM" id="MobiDB-lite"/>
    </source>
</evidence>
<accession>A0A6J2XA78</accession>
<dbReference type="FunFam" id="3.40.720.10:FF:000050">
    <property type="entry name" value="Extracellular sulfatase SULF-1"/>
    <property type="match status" value="1"/>
</dbReference>
<evidence type="ECO:0000256" key="6">
    <source>
        <dbReference type="ARBA" id="ARBA00022723"/>
    </source>
</evidence>
<keyword evidence="13" id="KW-0175">Coiled coil</keyword>
<dbReference type="InterPro" id="IPR017850">
    <property type="entry name" value="Alkaline_phosphatase_core_sf"/>
</dbReference>
<comment type="subcellular location">
    <subcellularLocation>
        <location evidence="3">Cell surface</location>
    </subcellularLocation>
    <subcellularLocation>
        <location evidence="2">Endoplasmic reticulum</location>
    </subcellularLocation>
    <subcellularLocation>
        <location evidence="4">Golgi apparatus</location>
        <location evidence="4">Golgi stack</location>
    </subcellularLocation>
</comment>
<dbReference type="CDD" id="cd16147">
    <property type="entry name" value="G6S"/>
    <property type="match status" value="1"/>
</dbReference>
<dbReference type="Proteomes" id="UP000504635">
    <property type="component" value="Unplaced"/>
</dbReference>
<evidence type="ECO:0000256" key="1">
    <source>
        <dbReference type="ARBA" id="ARBA00001913"/>
    </source>
</evidence>
<dbReference type="CTD" id="23213"/>
<organism evidence="18 19">
    <name type="scientific">Sitophilus oryzae</name>
    <name type="common">Rice weevil</name>
    <name type="synonym">Curculio oryzae</name>
    <dbReference type="NCBI Taxonomy" id="7048"/>
    <lineage>
        <taxon>Eukaryota</taxon>
        <taxon>Metazoa</taxon>
        <taxon>Ecdysozoa</taxon>
        <taxon>Arthropoda</taxon>
        <taxon>Hexapoda</taxon>
        <taxon>Insecta</taxon>
        <taxon>Pterygota</taxon>
        <taxon>Neoptera</taxon>
        <taxon>Endopterygota</taxon>
        <taxon>Coleoptera</taxon>
        <taxon>Polyphaga</taxon>
        <taxon>Cucujiformia</taxon>
        <taxon>Curculionidae</taxon>
        <taxon>Dryophthorinae</taxon>
        <taxon>Sitophilus</taxon>
    </lineage>
</organism>
<keyword evidence="7 15" id="KW-0732">Signal</keyword>
<dbReference type="GO" id="GO:0008449">
    <property type="term" value="F:N-acetylglucosamine-6-sulfatase activity"/>
    <property type="evidence" value="ECO:0007669"/>
    <property type="project" value="TreeGrafter"/>
</dbReference>
<evidence type="ECO:0000313" key="21">
    <source>
        <dbReference type="RefSeq" id="XP_030748139.1"/>
    </source>
</evidence>
<dbReference type="SUPFAM" id="SSF53649">
    <property type="entry name" value="Alkaline phosphatase-like"/>
    <property type="match status" value="1"/>
</dbReference>
<dbReference type="GO" id="GO:0009986">
    <property type="term" value="C:cell surface"/>
    <property type="evidence" value="ECO:0007669"/>
    <property type="project" value="UniProtKB-SubCell"/>
</dbReference>
<reference evidence="19 20" key="1">
    <citation type="submission" date="2025-04" db="UniProtKB">
        <authorList>
            <consortium name="RefSeq"/>
        </authorList>
    </citation>
    <scope>IDENTIFICATION</scope>
    <source>
        <tissue evidence="19 20">Gonads</tissue>
    </source>
</reference>
<dbReference type="InterPro" id="IPR024607">
    <property type="entry name" value="Sulfatase_CS"/>
</dbReference>
<evidence type="ECO:0000259" key="16">
    <source>
        <dbReference type="Pfam" id="PF00884"/>
    </source>
</evidence>
<dbReference type="GO" id="GO:0005795">
    <property type="term" value="C:Golgi stack"/>
    <property type="evidence" value="ECO:0007669"/>
    <property type="project" value="UniProtKB-SubCell"/>
</dbReference>
<keyword evidence="8" id="KW-0378">Hydrolase</keyword>
<evidence type="ECO:0000256" key="5">
    <source>
        <dbReference type="ARBA" id="ARBA00008779"/>
    </source>
</evidence>
<evidence type="ECO:0000256" key="8">
    <source>
        <dbReference type="ARBA" id="ARBA00022801"/>
    </source>
</evidence>
<dbReference type="GO" id="GO:0005783">
    <property type="term" value="C:endoplasmic reticulum"/>
    <property type="evidence" value="ECO:0007669"/>
    <property type="project" value="UniProtKB-SubCell"/>
</dbReference>
<keyword evidence="12" id="KW-0325">Glycoprotein</keyword>
<feature type="compositionally biased region" description="Polar residues" evidence="14">
    <location>
        <begin position="736"/>
        <end position="748"/>
    </location>
</feature>
<feature type="region of interest" description="Disordered" evidence="14">
    <location>
        <begin position="729"/>
        <end position="805"/>
    </location>
</feature>
<feature type="compositionally biased region" description="Polar residues" evidence="14">
    <location>
        <begin position="763"/>
        <end position="781"/>
    </location>
</feature>
<evidence type="ECO:0000256" key="7">
    <source>
        <dbReference type="ARBA" id="ARBA00022729"/>
    </source>
</evidence>
<evidence type="ECO:0000256" key="9">
    <source>
        <dbReference type="ARBA" id="ARBA00022824"/>
    </source>
</evidence>
<dbReference type="Pfam" id="PF00884">
    <property type="entry name" value="Sulfatase"/>
    <property type="match status" value="1"/>
</dbReference>
<dbReference type="GO" id="GO:0046872">
    <property type="term" value="F:metal ion binding"/>
    <property type="evidence" value="ECO:0007669"/>
    <property type="project" value="UniProtKB-KW"/>
</dbReference>
<dbReference type="OrthoDB" id="96314at2759"/>
<gene>
    <name evidence="19 20 21" type="primary">LOC115876481</name>
</gene>
<evidence type="ECO:0000256" key="3">
    <source>
        <dbReference type="ARBA" id="ARBA00004241"/>
    </source>
</evidence>
<proteinExistence type="inferred from homology"/>
<name>A0A6J2XA78_SITOR</name>
<comment type="cofactor">
    <cofactor evidence="1">
        <name>Ca(2+)</name>
        <dbReference type="ChEBI" id="CHEBI:29108"/>
    </cofactor>
</comment>
<dbReference type="InterPro" id="IPR000917">
    <property type="entry name" value="Sulfatase_N"/>
</dbReference>
<dbReference type="PROSITE" id="PS00523">
    <property type="entry name" value="SULFATASE_1"/>
    <property type="match status" value="1"/>
</dbReference>
<evidence type="ECO:0000256" key="11">
    <source>
        <dbReference type="ARBA" id="ARBA00023034"/>
    </source>
</evidence>
<keyword evidence="6" id="KW-0479">Metal-binding</keyword>
<dbReference type="KEGG" id="soy:115876481"/>
<dbReference type="RefSeq" id="XP_030748137.1">
    <property type="nucleotide sequence ID" value="XM_030892277.1"/>
</dbReference>
<feature type="signal peptide" evidence="15">
    <location>
        <begin position="1"/>
        <end position="25"/>
    </location>
</feature>
<feature type="domain" description="Sulfatase N-terminal" evidence="16">
    <location>
        <begin position="54"/>
        <end position="385"/>
    </location>
</feature>
<evidence type="ECO:0000256" key="10">
    <source>
        <dbReference type="ARBA" id="ARBA00022837"/>
    </source>
</evidence>
<dbReference type="Gene3D" id="3.40.720.10">
    <property type="entry name" value="Alkaline Phosphatase, subunit A"/>
    <property type="match status" value="1"/>
</dbReference>
<dbReference type="InterPro" id="IPR024609">
    <property type="entry name" value="Extracellular_sulfatase_C"/>
</dbReference>
<dbReference type="PANTHER" id="PTHR43108">
    <property type="entry name" value="N-ACETYLGLUCOSAMINE-6-SULFATASE FAMILY MEMBER"/>
    <property type="match status" value="1"/>
</dbReference>
<dbReference type="RefSeq" id="XP_030748139.1">
    <property type="nucleotide sequence ID" value="XM_030892279.1"/>
</dbReference>
<dbReference type="PANTHER" id="PTHR43108:SF16">
    <property type="entry name" value="EXTRACELLULAR SULFATASE SULF-1 HOMOLOG"/>
    <property type="match status" value="1"/>
</dbReference>
<keyword evidence="10" id="KW-0106">Calcium</keyword>
<protein>
    <submittedName>
        <fullName evidence="19 20">Extracellular sulfatase SULF-1 homolog isoform X1</fullName>
    </submittedName>
</protein>
<comment type="similarity">
    <text evidence="5">Belongs to the sulfatase family.</text>
</comment>
<feature type="coiled-coil region" evidence="13">
    <location>
        <begin position="849"/>
        <end position="876"/>
    </location>
</feature>
<feature type="chain" id="PRO_5044642831" evidence="15">
    <location>
        <begin position="26"/>
        <end position="989"/>
    </location>
</feature>
<evidence type="ECO:0000256" key="15">
    <source>
        <dbReference type="SAM" id="SignalP"/>
    </source>
</evidence>
<evidence type="ECO:0000256" key="2">
    <source>
        <dbReference type="ARBA" id="ARBA00004240"/>
    </source>
</evidence>
<evidence type="ECO:0000256" key="12">
    <source>
        <dbReference type="ARBA" id="ARBA00023180"/>
    </source>
</evidence>
<feature type="domain" description="Extracellular sulfatase C-terminal" evidence="17">
    <location>
        <begin position="652"/>
        <end position="731"/>
    </location>
</feature>
<evidence type="ECO:0000256" key="13">
    <source>
        <dbReference type="SAM" id="Coils"/>
    </source>
</evidence>
<evidence type="ECO:0000259" key="17">
    <source>
        <dbReference type="Pfam" id="PF12548"/>
    </source>
</evidence>